<reference evidence="14" key="1">
    <citation type="submission" date="2022-09" db="EMBL/GenBank/DDBJ databases">
        <title>Complete Genomes of Fervidibacillus albus and Fervidibacillus halotolerans isolated from tidal flat sediments.</title>
        <authorList>
            <person name="Kwon K.K."/>
            <person name="Yang S.-H."/>
            <person name="Park M.J."/>
            <person name="Oh H.-M."/>
        </authorList>
    </citation>
    <scope>NUCLEOTIDE SEQUENCE</scope>
    <source>
        <strain evidence="14">MEBiC13591</strain>
    </source>
</reference>
<evidence type="ECO:0000259" key="13">
    <source>
        <dbReference type="PROSITE" id="PS51846"/>
    </source>
</evidence>
<evidence type="ECO:0000256" key="4">
    <source>
        <dbReference type="ARBA" id="ARBA00022692"/>
    </source>
</evidence>
<keyword evidence="4 10" id="KW-0812">Transmembrane</keyword>
<keyword evidence="8 10" id="KW-0472">Membrane</keyword>
<feature type="domain" description="CBS" evidence="12">
    <location>
        <begin position="207"/>
        <end position="266"/>
    </location>
</feature>
<dbReference type="KEGG" id="faf:OE104_11875"/>
<dbReference type="Pfam" id="PF00571">
    <property type="entry name" value="CBS"/>
    <property type="match status" value="2"/>
</dbReference>
<dbReference type="GO" id="GO:0005886">
    <property type="term" value="C:plasma membrane"/>
    <property type="evidence" value="ECO:0007669"/>
    <property type="project" value="UniProtKB-SubCell"/>
</dbReference>
<dbReference type="SUPFAM" id="SSF56176">
    <property type="entry name" value="FAD-binding/transporter-associated domain-like"/>
    <property type="match status" value="1"/>
</dbReference>
<feature type="domain" description="CNNM transmembrane" evidence="13">
    <location>
        <begin position="1"/>
        <end position="188"/>
    </location>
</feature>
<dbReference type="InterPro" id="IPR036318">
    <property type="entry name" value="FAD-bd_PCMH-like_sf"/>
</dbReference>
<dbReference type="Pfam" id="PF01595">
    <property type="entry name" value="CNNM"/>
    <property type="match status" value="1"/>
</dbReference>
<dbReference type="Gene3D" id="3.10.580.10">
    <property type="entry name" value="CBS-domain"/>
    <property type="match status" value="1"/>
</dbReference>
<evidence type="ECO:0000256" key="3">
    <source>
        <dbReference type="ARBA" id="ARBA00022475"/>
    </source>
</evidence>
<feature type="transmembrane region" description="Helical" evidence="11">
    <location>
        <begin position="45"/>
        <end position="65"/>
    </location>
</feature>
<dbReference type="PROSITE" id="PS51371">
    <property type="entry name" value="CBS"/>
    <property type="match status" value="2"/>
</dbReference>
<accession>A0A9E8LXF3</accession>
<dbReference type="Proteomes" id="UP001164718">
    <property type="component" value="Chromosome"/>
</dbReference>
<gene>
    <name evidence="14" type="ORF">OE104_11875</name>
</gene>
<evidence type="ECO:0000256" key="6">
    <source>
        <dbReference type="ARBA" id="ARBA00022989"/>
    </source>
</evidence>
<dbReference type="InterPro" id="IPR051676">
    <property type="entry name" value="UPF0053_domain"/>
</dbReference>
<proteinExistence type="inferred from homology"/>
<dbReference type="PROSITE" id="PS51846">
    <property type="entry name" value="CNNM"/>
    <property type="match status" value="1"/>
</dbReference>
<dbReference type="PANTHER" id="PTHR43099:SF2">
    <property type="entry name" value="UPF0053 PROTEIN YRKA"/>
    <property type="match status" value="1"/>
</dbReference>
<evidence type="ECO:0000256" key="9">
    <source>
        <dbReference type="PROSITE-ProRule" id="PRU00703"/>
    </source>
</evidence>
<evidence type="ECO:0000313" key="15">
    <source>
        <dbReference type="Proteomes" id="UP001164718"/>
    </source>
</evidence>
<sequence>MFTAFFVISEFAIVNVRLSKIEQLLEEGRRGAKSAKKIVSNLDDYLSACQLGITITSLALGWLGVTTIQDLFVSVFPSTTLSSGSLNVIAFILAFALITYLHIVFGELTPKIIAIHRAEQVTLRLSFMIVSFYRIMSPILWLLNGSARGFSKLFGIKQLEKSENAHTEEELRMILSESFQSGEINFSEFRYVNNVFEFDNRVAKEIMVPRTEIVSIDINDSYETVLKTVQTVKFTRYPITDGDKDHIIGLINIKELLTGLVSGKQLSKETIESYIRPIIRVIDTIPIHELLVRMQKEQIHMAILMDEYGGTSGLVTVEDIVEEIVGEIRDEFDMDEIPLIRQMAEDHFIFDAKVLVSEVNEQLHLDINDEDVDTIGGWILTENFEVKEGDSLTYKNYQFKILEMEEHHIKFIEVTPIRETDQSPHPIPVPAKTEII</sequence>
<evidence type="ECO:0000256" key="7">
    <source>
        <dbReference type="ARBA" id="ARBA00023122"/>
    </source>
</evidence>
<dbReference type="FunFam" id="3.10.580.10:FF:000002">
    <property type="entry name" value="Magnesium/cobalt efflux protein CorC"/>
    <property type="match status" value="1"/>
</dbReference>
<evidence type="ECO:0000256" key="2">
    <source>
        <dbReference type="ARBA" id="ARBA00006337"/>
    </source>
</evidence>
<protein>
    <submittedName>
        <fullName evidence="14">Hemolysin family protein</fullName>
    </submittedName>
</protein>
<evidence type="ECO:0000313" key="14">
    <source>
        <dbReference type="EMBL" id="WAA11344.1"/>
    </source>
</evidence>
<dbReference type="Gene3D" id="3.30.465.10">
    <property type="match status" value="1"/>
</dbReference>
<keyword evidence="3" id="KW-1003">Cell membrane</keyword>
<dbReference type="InterPro" id="IPR046342">
    <property type="entry name" value="CBS_dom_sf"/>
</dbReference>
<keyword evidence="7 9" id="KW-0129">CBS domain</keyword>
<dbReference type="InterPro" id="IPR016169">
    <property type="entry name" value="FAD-bd_PCMH_sub2"/>
</dbReference>
<organism evidence="14 15">
    <name type="scientific">Fervidibacillus albus</name>
    <dbReference type="NCBI Taxonomy" id="2980026"/>
    <lineage>
        <taxon>Bacteria</taxon>
        <taxon>Bacillati</taxon>
        <taxon>Bacillota</taxon>
        <taxon>Bacilli</taxon>
        <taxon>Bacillales</taxon>
        <taxon>Bacillaceae</taxon>
        <taxon>Fervidibacillus</taxon>
    </lineage>
</organism>
<evidence type="ECO:0000259" key="12">
    <source>
        <dbReference type="PROSITE" id="PS51371"/>
    </source>
</evidence>
<evidence type="ECO:0000256" key="1">
    <source>
        <dbReference type="ARBA" id="ARBA00004651"/>
    </source>
</evidence>
<dbReference type="Pfam" id="PF03471">
    <property type="entry name" value="CorC_HlyC"/>
    <property type="match status" value="1"/>
</dbReference>
<evidence type="ECO:0000256" key="5">
    <source>
        <dbReference type="ARBA" id="ARBA00022737"/>
    </source>
</evidence>
<dbReference type="AlphaFoldDB" id="A0A9E8LXF3"/>
<comment type="similarity">
    <text evidence="2">Belongs to the UPF0053 family.</text>
</comment>
<dbReference type="EMBL" id="CP106878">
    <property type="protein sequence ID" value="WAA11344.1"/>
    <property type="molecule type" value="Genomic_DNA"/>
</dbReference>
<feature type="domain" description="CBS" evidence="12">
    <location>
        <begin position="274"/>
        <end position="331"/>
    </location>
</feature>
<dbReference type="SMART" id="SM01091">
    <property type="entry name" value="CorC_HlyC"/>
    <property type="match status" value="1"/>
</dbReference>
<dbReference type="InterPro" id="IPR002550">
    <property type="entry name" value="CNNM"/>
</dbReference>
<keyword evidence="5" id="KW-0677">Repeat</keyword>
<dbReference type="CDD" id="cd04590">
    <property type="entry name" value="CBS_pair_CorC_HlyC_assoc"/>
    <property type="match status" value="1"/>
</dbReference>
<dbReference type="InterPro" id="IPR000644">
    <property type="entry name" value="CBS_dom"/>
</dbReference>
<evidence type="ECO:0000256" key="10">
    <source>
        <dbReference type="PROSITE-ProRule" id="PRU01193"/>
    </source>
</evidence>
<dbReference type="GO" id="GO:0050660">
    <property type="term" value="F:flavin adenine dinucleotide binding"/>
    <property type="evidence" value="ECO:0007669"/>
    <property type="project" value="InterPro"/>
</dbReference>
<feature type="transmembrane region" description="Helical" evidence="11">
    <location>
        <begin position="125"/>
        <end position="143"/>
    </location>
</feature>
<dbReference type="InterPro" id="IPR044751">
    <property type="entry name" value="Ion_transp-like_CBS"/>
</dbReference>
<comment type="subcellular location">
    <subcellularLocation>
        <location evidence="1">Cell membrane</location>
        <topology evidence="1">Multi-pass membrane protein</topology>
    </subcellularLocation>
</comment>
<dbReference type="SUPFAM" id="SSF54631">
    <property type="entry name" value="CBS-domain pair"/>
    <property type="match status" value="1"/>
</dbReference>
<keyword evidence="15" id="KW-1185">Reference proteome</keyword>
<dbReference type="InterPro" id="IPR005170">
    <property type="entry name" value="Transptr-assoc_dom"/>
</dbReference>
<dbReference type="PANTHER" id="PTHR43099">
    <property type="entry name" value="UPF0053 PROTEIN YRKA"/>
    <property type="match status" value="1"/>
</dbReference>
<evidence type="ECO:0000256" key="8">
    <source>
        <dbReference type="ARBA" id="ARBA00023136"/>
    </source>
</evidence>
<name>A0A9E8LXF3_9BACI</name>
<keyword evidence="6 10" id="KW-1133">Transmembrane helix</keyword>
<evidence type="ECO:0000256" key="11">
    <source>
        <dbReference type="SAM" id="Phobius"/>
    </source>
</evidence>
<feature type="transmembrane region" description="Helical" evidence="11">
    <location>
        <begin position="85"/>
        <end position="105"/>
    </location>
</feature>